<dbReference type="Gene3D" id="1.10.510.10">
    <property type="entry name" value="Transferase(Phosphotransferase) domain 1"/>
    <property type="match status" value="1"/>
</dbReference>
<keyword evidence="9" id="KW-0418">Kinase</keyword>
<dbReference type="EnsemblMetazoa" id="G1756.1">
    <property type="protein sequence ID" value="G1756.1:cds"/>
    <property type="gene ID" value="G1756"/>
</dbReference>
<evidence type="ECO:0000256" key="7">
    <source>
        <dbReference type="ARBA" id="ARBA00022679"/>
    </source>
</evidence>
<dbReference type="PROSITE" id="PS00108">
    <property type="entry name" value="PROTEIN_KINASE_ST"/>
    <property type="match status" value="1"/>
</dbReference>
<evidence type="ECO:0000313" key="15">
    <source>
        <dbReference type="EnsemblMetazoa" id="G1756.1:cds"/>
    </source>
</evidence>
<feature type="domain" description="Protein kinase" evidence="14">
    <location>
        <begin position="30"/>
        <end position="323"/>
    </location>
</feature>
<evidence type="ECO:0000313" key="16">
    <source>
        <dbReference type="Proteomes" id="UP000005408"/>
    </source>
</evidence>
<dbReference type="GO" id="GO:0008384">
    <property type="term" value="F:IkappaB kinase activity"/>
    <property type="evidence" value="ECO:0007669"/>
    <property type="project" value="UniProtKB-EC"/>
</dbReference>
<dbReference type="GO" id="GO:0045944">
    <property type="term" value="P:positive regulation of transcription by RNA polymerase II"/>
    <property type="evidence" value="ECO:0007669"/>
    <property type="project" value="TreeGrafter"/>
</dbReference>
<accession>A0A8W8JAH1</accession>
<feature type="coiled-coil region" evidence="13">
    <location>
        <begin position="535"/>
        <end position="562"/>
    </location>
</feature>
<evidence type="ECO:0000256" key="5">
    <source>
        <dbReference type="ARBA" id="ARBA00022527"/>
    </source>
</evidence>
<dbReference type="EC" id="2.7.11.10" evidence="3"/>
<dbReference type="FunFam" id="1.10.510.10:FF:000147">
    <property type="entry name" value="Inhibitor of nuclear factor kappa-B kinase subunit beta"/>
    <property type="match status" value="1"/>
</dbReference>
<evidence type="ECO:0000256" key="11">
    <source>
        <dbReference type="ARBA" id="ARBA00023242"/>
    </source>
</evidence>
<dbReference type="InterPro" id="IPR051180">
    <property type="entry name" value="IKK"/>
</dbReference>
<dbReference type="SMART" id="SM00220">
    <property type="entry name" value="S_TKc"/>
    <property type="match status" value="1"/>
</dbReference>
<dbReference type="SUPFAM" id="SSF56112">
    <property type="entry name" value="Protein kinase-like (PK-like)"/>
    <property type="match status" value="1"/>
</dbReference>
<reference evidence="15" key="1">
    <citation type="submission" date="2022-08" db="UniProtKB">
        <authorList>
            <consortium name="EnsemblMetazoa"/>
        </authorList>
    </citation>
    <scope>IDENTIFICATION</scope>
    <source>
        <strain evidence="15">05x7-T-G4-1.051#20</strain>
    </source>
</reference>
<evidence type="ECO:0000259" key="14">
    <source>
        <dbReference type="PROSITE" id="PS50011"/>
    </source>
</evidence>
<evidence type="ECO:0000256" key="12">
    <source>
        <dbReference type="ARBA" id="ARBA00048789"/>
    </source>
</evidence>
<dbReference type="InterPro" id="IPR008271">
    <property type="entry name" value="Ser/Thr_kinase_AS"/>
</dbReference>
<dbReference type="Pfam" id="PF00069">
    <property type="entry name" value="Pkinase"/>
    <property type="match status" value="1"/>
</dbReference>
<dbReference type="InterPro" id="IPR041185">
    <property type="entry name" value="IKBKB_SDD"/>
</dbReference>
<dbReference type="Pfam" id="PF18397">
    <property type="entry name" value="IKBKB_SDD"/>
    <property type="match status" value="1"/>
</dbReference>
<dbReference type="CDD" id="cd13989">
    <property type="entry name" value="STKc_IKK"/>
    <property type="match status" value="1"/>
</dbReference>
<evidence type="ECO:0000256" key="10">
    <source>
        <dbReference type="ARBA" id="ARBA00022840"/>
    </source>
</evidence>
<keyword evidence="5" id="KW-0723">Serine/threonine-protein kinase</keyword>
<comment type="catalytic activity">
    <reaction evidence="12">
        <text>L-seryl-[I-kappa-B protein] + ATP = O-phospho-L-seryl-[I-kappa-B protein] + ADP + H(+)</text>
        <dbReference type="Rhea" id="RHEA:19073"/>
        <dbReference type="Rhea" id="RHEA-COMP:13698"/>
        <dbReference type="Rhea" id="RHEA-COMP:13699"/>
        <dbReference type="ChEBI" id="CHEBI:15378"/>
        <dbReference type="ChEBI" id="CHEBI:29999"/>
        <dbReference type="ChEBI" id="CHEBI:30616"/>
        <dbReference type="ChEBI" id="CHEBI:83421"/>
        <dbReference type="ChEBI" id="CHEBI:456216"/>
        <dbReference type="EC" id="2.7.11.10"/>
    </reaction>
</comment>
<evidence type="ECO:0000256" key="4">
    <source>
        <dbReference type="ARBA" id="ARBA00022490"/>
    </source>
</evidence>
<comment type="subcellular location">
    <subcellularLocation>
        <location evidence="2">Cytoplasm</location>
    </subcellularLocation>
    <subcellularLocation>
        <location evidence="1">Nucleus</location>
    </subcellularLocation>
</comment>
<organism evidence="15 16">
    <name type="scientific">Magallana gigas</name>
    <name type="common">Pacific oyster</name>
    <name type="synonym">Crassostrea gigas</name>
    <dbReference type="NCBI Taxonomy" id="29159"/>
    <lineage>
        <taxon>Eukaryota</taxon>
        <taxon>Metazoa</taxon>
        <taxon>Spiralia</taxon>
        <taxon>Lophotrochozoa</taxon>
        <taxon>Mollusca</taxon>
        <taxon>Bivalvia</taxon>
        <taxon>Autobranchia</taxon>
        <taxon>Pteriomorphia</taxon>
        <taxon>Ostreida</taxon>
        <taxon>Ostreoidea</taxon>
        <taxon>Ostreidae</taxon>
        <taxon>Magallana</taxon>
    </lineage>
</organism>
<dbReference type="InterPro" id="IPR011009">
    <property type="entry name" value="Kinase-like_dom_sf"/>
</dbReference>
<dbReference type="Proteomes" id="UP000005408">
    <property type="component" value="Unassembled WGS sequence"/>
</dbReference>
<dbReference type="GO" id="GO:0033209">
    <property type="term" value="P:tumor necrosis factor-mediated signaling pathway"/>
    <property type="evidence" value="ECO:0007669"/>
    <property type="project" value="TreeGrafter"/>
</dbReference>
<dbReference type="PANTHER" id="PTHR22969:SF17">
    <property type="entry name" value="INHIBITOR OF NUCLEAR FACTOR KAPPA-B KINASE SUBUNIT BETA"/>
    <property type="match status" value="1"/>
</dbReference>
<dbReference type="InterPro" id="IPR046375">
    <property type="entry name" value="IKBKB_SDD_sf"/>
</dbReference>
<keyword evidence="13" id="KW-0175">Coiled coil</keyword>
<keyword evidence="16" id="KW-1185">Reference proteome</keyword>
<dbReference type="AlphaFoldDB" id="A0A8W8JAH1"/>
<keyword evidence="6" id="KW-0597">Phosphoprotein</keyword>
<keyword evidence="11" id="KW-0539">Nucleus</keyword>
<dbReference type="Gene3D" id="1.20.1270.250">
    <property type="match status" value="1"/>
</dbReference>
<dbReference type="GO" id="GO:0005524">
    <property type="term" value="F:ATP binding"/>
    <property type="evidence" value="ECO:0007669"/>
    <property type="project" value="UniProtKB-KW"/>
</dbReference>
<keyword evidence="10" id="KW-0067">ATP-binding</keyword>
<evidence type="ECO:0000256" key="3">
    <source>
        <dbReference type="ARBA" id="ARBA00012442"/>
    </source>
</evidence>
<keyword evidence="7" id="KW-0808">Transferase</keyword>
<protein>
    <recommendedName>
        <fullName evidence="3">IkappaB kinase</fullName>
        <ecNumber evidence="3">2.7.11.10</ecNumber>
    </recommendedName>
</protein>
<keyword evidence="4" id="KW-0963">Cytoplasm</keyword>
<dbReference type="PROSITE" id="PS50011">
    <property type="entry name" value="PROTEIN_KINASE_DOM"/>
    <property type="match status" value="1"/>
</dbReference>
<dbReference type="InterPro" id="IPR000719">
    <property type="entry name" value="Prot_kinase_dom"/>
</dbReference>
<dbReference type="GO" id="GO:0008385">
    <property type="term" value="C:IkappaB kinase complex"/>
    <property type="evidence" value="ECO:0007669"/>
    <property type="project" value="TreeGrafter"/>
</dbReference>
<evidence type="ECO:0000256" key="9">
    <source>
        <dbReference type="ARBA" id="ARBA00022777"/>
    </source>
</evidence>
<proteinExistence type="predicted"/>
<evidence type="ECO:0000256" key="2">
    <source>
        <dbReference type="ARBA" id="ARBA00004496"/>
    </source>
</evidence>
<name>A0A8W8JAH1_MAGGI</name>
<dbReference type="PANTHER" id="PTHR22969">
    <property type="entry name" value="IKB KINASE"/>
    <property type="match status" value="1"/>
</dbReference>
<evidence type="ECO:0000256" key="8">
    <source>
        <dbReference type="ARBA" id="ARBA00022741"/>
    </source>
</evidence>
<sequence length="748" mass="85459">MCHLTSCTGSTRTQASLIMAFAQPTKKGSWLEEKILGSGGFGQVVLWKNEDTGEYVAVKKCRVQSEMTPKHRERWKLEVDIMQRLSHPNVIAAKDVPPEINVMAGELPLLAMEYCSKGDLRKVLNKPENCVGLKEYEIRCLVKDIASAIEYLHGKRIIHRDLKPENIVLTVQEDQTVYKLIDLGYAKELDQGSVCTSFVGTLQYLAPELFASQKYTCTVDYWSFGTVVFECITGFRPFLPQVPPVTWHREVCKKSPEDITAFYNSEGVVKFSKKILTPTHLCRSMQAYFEQWLRLMLRWDPKARGGGLSEGRPQCFKILDTVLGIKVVHILYVANNQLLSYPLADNYSMQALQQNIEKETGVKVEDQDILLASGASPDPNLGANQCWTAPGEEDWVVFLFIKGENQAVKSQYNKPLPVNVQNIVKDSKTALPYNEQKRAWAEAVYFCNQQVVDFRRLIQSQRAAMLSLLRKNYSFVKMKNNMVSSCDHLLSKMQYFNECLDHDLSLYEIQKSTRMQYAEGVVAKWKRVGQEIEIHRNLKEKVTRLEQQSVALQTKIIELQKSPFACAKQNDVLEDSEKKAIALYHDMRQAGKNGSSRDIYKDHTSMVQIVVKCLITRDKSLEDLFTHLRKICACKHELFQLLPSIQQCCEQITEATQKLLQAHKQRQSDIWSLVQMAVQSEISRQDSKGSSSNNSWSVSSYESMKVCDDNRETVKKVDDMIVSVMREQEEHLSMMDWSFLPPAKESSS</sequence>
<evidence type="ECO:0000256" key="1">
    <source>
        <dbReference type="ARBA" id="ARBA00004123"/>
    </source>
</evidence>
<evidence type="ECO:0000256" key="6">
    <source>
        <dbReference type="ARBA" id="ARBA00022553"/>
    </source>
</evidence>
<evidence type="ECO:0000256" key="13">
    <source>
        <dbReference type="SAM" id="Coils"/>
    </source>
</evidence>
<keyword evidence="8" id="KW-0547">Nucleotide-binding</keyword>
<dbReference type="GO" id="GO:0005634">
    <property type="term" value="C:nucleus"/>
    <property type="evidence" value="ECO:0007669"/>
    <property type="project" value="UniProtKB-SubCell"/>
</dbReference>
<dbReference type="CDD" id="cd17046">
    <property type="entry name" value="Ubl_IKKA_like"/>
    <property type="match status" value="1"/>
</dbReference>
<dbReference type="Gene3D" id="3.10.20.90">
    <property type="entry name" value="Phosphatidylinositol 3-kinase Catalytic Subunit, Chain A, domain 1"/>
    <property type="match status" value="1"/>
</dbReference>